<dbReference type="RefSeq" id="WP_370934620.1">
    <property type="nucleotide sequence ID" value="NZ_JBHMAY010000035.1"/>
</dbReference>
<organism evidence="1 2">
    <name type="scientific">Amycolatopsis halotolerans</name>
    <dbReference type="NCBI Taxonomy" id="330083"/>
    <lineage>
        <taxon>Bacteria</taxon>
        <taxon>Bacillati</taxon>
        <taxon>Actinomycetota</taxon>
        <taxon>Actinomycetes</taxon>
        <taxon>Pseudonocardiales</taxon>
        <taxon>Pseudonocardiaceae</taxon>
        <taxon>Amycolatopsis</taxon>
    </lineage>
</organism>
<dbReference type="Proteomes" id="UP001595764">
    <property type="component" value="Unassembled WGS sequence"/>
</dbReference>
<evidence type="ECO:0000313" key="1">
    <source>
        <dbReference type="EMBL" id="MFC3509544.1"/>
    </source>
</evidence>
<proteinExistence type="predicted"/>
<reference evidence="2" key="1">
    <citation type="journal article" date="2019" name="Int. J. Syst. Evol. Microbiol.">
        <title>The Global Catalogue of Microorganisms (GCM) 10K type strain sequencing project: providing services to taxonomists for standard genome sequencing and annotation.</title>
        <authorList>
            <consortium name="The Broad Institute Genomics Platform"/>
            <consortium name="The Broad Institute Genome Sequencing Center for Infectious Disease"/>
            <person name="Wu L."/>
            <person name="Ma J."/>
        </authorList>
    </citation>
    <scope>NUCLEOTIDE SEQUENCE [LARGE SCALE GENOMIC DNA]</scope>
    <source>
        <strain evidence="2">CGMCC 4.7682</strain>
    </source>
</reference>
<accession>A0ABV7QCD7</accession>
<evidence type="ECO:0000313" key="2">
    <source>
        <dbReference type="Proteomes" id="UP001595764"/>
    </source>
</evidence>
<comment type="caution">
    <text evidence="1">The sequence shown here is derived from an EMBL/GenBank/DDBJ whole genome shotgun (WGS) entry which is preliminary data.</text>
</comment>
<sequence>MTGLTRRPPRSRFLGDGARRVCALAAGYRAIPVLRDRAPSGRVRKAIFATALDCSPTGC</sequence>
<keyword evidence="2" id="KW-1185">Reference proteome</keyword>
<protein>
    <submittedName>
        <fullName evidence="1">Uncharacterized protein</fullName>
    </submittedName>
</protein>
<name>A0ABV7QCD7_9PSEU</name>
<gene>
    <name evidence="1" type="ORF">ACFORO_05160</name>
</gene>
<dbReference type="EMBL" id="JBHRWI010000005">
    <property type="protein sequence ID" value="MFC3509544.1"/>
    <property type="molecule type" value="Genomic_DNA"/>
</dbReference>